<dbReference type="SUPFAM" id="SSF53474">
    <property type="entry name" value="alpha/beta-Hydrolases"/>
    <property type="match status" value="1"/>
</dbReference>
<protein>
    <submittedName>
        <fullName evidence="4">Alpha/beta-hydrolase</fullName>
    </submittedName>
</protein>
<dbReference type="Proteomes" id="UP000242381">
    <property type="component" value="Unassembled WGS sequence"/>
</dbReference>
<accession>A0A1X0SE20</accession>
<name>A0A1X0SE20_RHIZD</name>
<dbReference type="GO" id="GO:0006508">
    <property type="term" value="P:proteolysis"/>
    <property type="evidence" value="ECO:0007669"/>
    <property type="project" value="InterPro"/>
</dbReference>
<feature type="domain" description="AB hydrolase-1" evidence="3">
    <location>
        <begin position="62"/>
        <end position="212"/>
    </location>
</feature>
<evidence type="ECO:0000313" key="5">
    <source>
        <dbReference type="Proteomes" id="UP000242381"/>
    </source>
</evidence>
<dbReference type="Gene3D" id="3.40.50.1820">
    <property type="entry name" value="alpha/beta hydrolase"/>
    <property type="match status" value="1"/>
</dbReference>
<dbReference type="EMBL" id="KV921265">
    <property type="protein sequence ID" value="ORE22546.1"/>
    <property type="molecule type" value="Genomic_DNA"/>
</dbReference>
<dbReference type="AlphaFoldDB" id="A0A1X0SE20"/>
<dbReference type="PANTHER" id="PTHR43248">
    <property type="entry name" value="2-SUCCINYL-6-HYDROXY-2,4-CYCLOHEXADIENE-1-CARBOXYLATE SYNTHASE"/>
    <property type="match status" value="1"/>
</dbReference>
<organism evidence="4 5">
    <name type="scientific">Rhizopus microsporus</name>
    <dbReference type="NCBI Taxonomy" id="58291"/>
    <lineage>
        <taxon>Eukaryota</taxon>
        <taxon>Fungi</taxon>
        <taxon>Fungi incertae sedis</taxon>
        <taxon>Mucoromycota</taxon>
        <taxon>Mucoromycotina</taxon>
        <taxon>Mucoromycetes</taxon>
        <taxon>Mucorales</taxon>
        <taxon>Mucorineae</taxon>
        <taxon>Rhizopodaceae</taxon>
        <taxon>Rhizopus</taxon>
    </lineage>
</organism>
<dbReference type="InterPro" id="IPR002410">
    <property type="entry name" value="Peptidase_S33"/>
</dbReference>
<dbReference type="OMA" id="TNEYEHN"/>
<evidence type="ECO:0000259" key="3">
    <source>
        <dbReference type="Pfam" id="PF00561"/>
    </source>
</evidence>
<dbReference type="VEuPathDB" id="FungiDB:BCV72DRAFT_208170"/>
<evidence type="ECO:0000256" key="1">
    <source>
        <dbReference type="ARBA" id="ARBA00010088"/>
    </source>
</evidence>
<dbReference type="InterPro" id="IPR051601">
    <property type="entry name" value="Serine_prot/Carboxylest_S33"/>
</dbReference>
<evidence type="ECO:0000313" key="4">
    <source>
        <dbReference type="EMBL" id="ORE22546.1"/>
    </source>
</evidence>
<reference evidence="4 5" key="1">
    <citation type="journal article" date="2016" name="Proc. Natl. Acad. Sci. U.S.A.">
        <title>Lipid metabolic changes in an early divergent fungus govern the establishment of a mutualistic symbiosis with endobacteria.</title>
        <authorList>
            <person name="Lastovetsky O.A."/>
            <person name="Gaspar M.L."/>
            <person name="Mondo S.J."/>
            <person name="LaButti K.M."/>
            <person name="Sandor L."/>
            <person name="Grigoriev I.V."/>
            <person name="Henry S.A."/>
            <person name="Pawlowska T.E."/>
        </authorList>
    </citation>
    <scope>NUCLEOTIDE SEQUENCE [LARGE SCALE GENOMIC DNA]</scope>
    <source>
        <strain evidence="4 5">ATCC 11559</strain>
    </source>
</reference>
<comment type="similarity">
    <text evidence="1">Belongs to the peptidase S33 family.</text>
</comment>
<sequence>MKHPLDDSSVESFFIPGAKVYERFFNCPLDYQNSNTSSRIKVFVRHLVPPEKTIDCMKTMPFILYLQGGPGFECSLPSNGSSGWIKVAFEKGYQVLLMDQRGTGLSCQISAESLSSQFKTDEEKAEYLSHFRADSIVRDCETIREQLTAGRSREEDRRIHLIGQSFGGFCITTYLSLFPKSVAKAYITGGVPPLVDTPDSVYRALYPRILSRNKTYYKKFPRDIERVRQIHRYLSTNTVTLPNGGTLSPRRFLQLGLSFGASGGFDRIHTLVQSAHDDLERLGRISYRTLHYIQNTQDWDTNVLYAVLHEAIYCQNGQASGWAAERVLHEAPFDSLFEWRLDHLKEDQPIYFTGETIYPFMFDDYSELRPLKNVANLLAERPWQGCLYDAKVLNALENVEVAASIYYDDMYVARELSEHTAAQINGIQSFITNEYAHNGLREDGERILSYLMKLASGEVAYNR</sequence>
<dbReference type="PRINTS" id="PR00793">
    <property type="entry name" value="PROAMNOPTASE"/>
</dbReference>
<dbReference type="Pfam" id="PF00561">
    <property type="entry name" value="Abhydrolase_1"/>
    <property type="match status" value="1"/>
</dbReference>
<dbReference type="GO" id="GO:0008233">
    <property type="term" value="F:peptidase activity"/>
    <property type="evidence" value="ECO:0007669"/>
    <property type="project" value="InterPro"/>
</dbReference>
<dbReference type="PANTHER" id="PTHR43248:SF2">
    <property type="entry name" value="PROLYL AMINOPEPTIDASE"/>
    <property type="match status" value="1"/>
</dbReference>
<proteinExistence type="inferred from homology"/>
<gene>
    <name evidence="4" type="ORF">BCV71DRAFT_285759</name>
</gene>
<dbReference type="InterPro" id="IPR029058">
    <property type="entry name" value="AB_hydrolase_fold"/>
</dbReference>
<keyword evidence="2 4" id="KW-0378">Hydrolase</keyword>
<evidence type="ECO:0000256" key="2">
    <source>
        <dbReference type="ARBA" id="ARBA00022801"/>
    </source>
</evidence>
<dbReference type="InterPro" id="IPR000073">
    <property type="entry name" value="AB_hydrolase_1"/>
</dbReference>